<reference evidence="1 2" key="1">
    <citation type="journal article" date="2024" name="J. Plant Pathol.">
        <title>Sequence and assembly of the genome of Seiridium unicorne, isolate CBS 538.82, causal agent of cypress canker disease.</title>
        <authorList>
            <person name="Scali E."/>
            <person name="Rocca G.D."/>
            <person name="Danti R."/>
            <person name="Garbelotto M."/>
            <person name="Barberini S."/>
            <person name="Baroncelli R."/>
            <person name="Emiliani G."/>
        </authorList>
    </citation>
    <scope>NUCLEOTIDE SEQUENCE [LARGE SCALE GENOMIC DNA]</scope>
    <source>
        <strain evidence="1 2">BM-138-508</strain>
    </source>
</reference>
<accession>A0ABR2USN7</accession>
<proteinExistence type="predicted"/>
<evidence type="ECO:0000313" key="2">
    <source>
        <dbReference type="Proteomes" id="UP001408356"/>
    </source>
</evidence>
<keyword evidence="2" id="KW-1185">Reference proteome</keyword>
<sequence>MLPFINGPVEIGATPAYDKAAFSVHQILSSGQKNTDYSAPERPTGNPPSNGWDRGCLYDYYLYRNAYLSLVGDVDPRYEQFKDNADRLKSWPLPILIQGNKDYNVSVNVTLHTIEKLGSTKAKLFLADKQGHLFEATSFLEDDTAAMDAYMLLNLTANPTLQYFAG</sequence>
<dbReference type="InterPro" id="IPR029058">
    <property type="entry name" value="AB_hydrolase_fold"/>
</dbReference>
<comment type="caution">
    <text evidence="1">The sequence shown here is derived from an EMBL/GenBank/DDBJ whole genome shotgun (WGS) entry which is preliminary data.</text>
</comment>
<dbReference type="EMBL" id="JARVKF010000396">
    <property type="protein sequence ID" value="KAK9417670.1"/>
    <property type="molecule type" value="Genomic_DNA"/>
</dbReference>
<protein>
    <submittedName>
        <fullName evidence="1">Uncharacterized protein</fullName>
    </submittedName>
</protein>
<organism evidence="1 2">
    <name type="scientific">Seiridium unicorne</name>
    <dbReference type="NCBI Taxonomy" id="138068"/>
    <lineage>
        <taxon>Eukaryota</taxon>
        <taxon>Fungi</taxon>
        <taxon>Dikarya</taxon>
        <taxon>Ascomycota</taxon>
        <taxon>Pezizomycotina</taxon>
        <taxon>Sordariomycetes</taxon>
        <taxon>Xylariomycetidae</taxon>
        <taxon>Amphisphaeriales</taxon>
        <taxon>Sporocadaceae</taxon>
        <taxon>Seiridium</taxon>
    </lineage>
</organism>
<dbReference type="Gene3D" id="3.40.50.1820">
    <property type="entry name" value="alpha/beta hydrolase"/>
    <property type="match status" value="1"/>
</dbReference>
<name>A0ABR2USN7_9PEZI</name>
<dbReference type="Proteomes" id="UP001408356">
    <property type="component" value="Unassembled WGS sequence"/>
</dbReference>
<evidence type="ECO:0000313" key="1">
    <source>
        <dbReference type="EMBL" id="KAK9417670.1"/>
    </source>
</evidence>
<gene>
    <name evidence="1" type="ORF">SUNI508_01427</name>
</gene>